<protein>
    <submittedName>
        <fullName evidence="2">RAB6A-GEF complex partner protein 2</fullName>
    </submittedName>
</protein>
<feature type="region of interest" description="Disordered" evidence="1">
    <location>
        <begin position="673"/>
        <end position="709"/>
    </location>
</feature>
<keyword evidence="3" id="KW-1185">Reference proteome</keyword>
<comment type="caution">
    <text evidence="2">The sequence shown here is derived from an EMBL/GenBank/DDBJ whole genome shotgun (WGS) entry which is preliminary data.</text>
</comment>
<evidence type="ECO:0000256" key="1">
    <source>
        <dbReference type="SAM" id="MobiDB-lite"/>
    </source>
</evidence>
<dbReference type="AlphaFoldDB" id="A0A2R5GBX3"/>
<dbReference type="InterPro" id="IPR014848">
    <property type="entry name" value="Rgp1"/>
</dbReference>
<sequence length="783" mass="85071">MDRVVSARPNFGLESVRLVPKFRVVLSLRSRWSSMLGRRGREAFWGRFGAWSLPCSLPLFLGSAVALKSASPEVRSVCWRWNGVAAEAVHASRLGDGVVTSGTTSASSSGPASGLSGSQGTQGVGLDVVVSQRSYFAGDVVKCRIYFYFPETLREPVFLEWASAQLHGHVAFDPHLVSPKDAELVAEAAEGAHLDFEDREKRLRQQHEANAVLHRARDSMRVLRRTKSEVQVGRRDRATGQGAPAGTAADETSHDGYEATLDFLSQAASLPTPSMPDVTLLAGKYGSCLFSSPPEVFACAHEARYFYVLSVGAKLDHHETAQVLHVPIRICSTIDPEPPLRGSRARRTKSRGSTYSRGSSQSLAQRLSRNDRVRSFSSFLVEEHNFNARSYMLGETRFRRKAGPGPSEMFKVASEDLPLNVRPGAVSLKVVDYDCTGIALEERASQHALAAGERHRSTNGRSSLAHRGSSAGSYKSDLDKGIGARGHGSDDGSANEASDSEAGEDENEGEDDNANDDDDDDDDGDNDDNDDDDDDESTAGAGTRIFRIGSEARHMALLHMFRDAVRPGDQVLMSFDFRNADVNCYQVTVALEIEERSKCPPSLQAALDPLTDADGFGMGPWQRVLTSRTVQVGFNLQRSVILTVPTETTPDFETDLVSVHSFLRFEFVTARETPNEGDGVNGSEGDGENEEWVGPGAVQGGLPVTNSRTQTSPWRIPLKVLPPFDRHARHKAAARAKQVVNAIEGNNSMGSLSAVGSETSYDSGILMLSSSTQASMLHVHVWF</sequence>
<dbReference type="EMBL" id="BEYU01000042">
    <property type="protein sequence ID" value="GBG28490.1"/>
    <property type="molecule type" value="Genomic_DNA"/>
</dbReference>
<dbReference type="InParanoid" id="A0A2R5GBX3"/>
<evidence type="ECO:0000313" key="3">
    <source>
        <dbReference type="Proteomes" id="UP000241890"/>
    </source>
</evidence>
<feature type="region of interest" description="Disordered" evidence="1">
    <location>
        <begin position="100"/>
        <end position="120"/>
    </location>
</feature>
<accession>A0A2R5GBX3</accession>
<gene>
    <name evidence="2" type="ORF">FCC1311_047132</name>
</gene>
<name>A0A2R5GBX3_9STRA</name>
<feature type="compositionally biased region" description="Polar residues" evidence="1">
    <location>
        <begin position="351"/>
        <end position="367"/>
    </location>
</feature>
<feature type="region of interest" description="Disordered" evidence="1">
    <location>
        <begin position="449"/>
        <end position="545"/>
    </location>
</feature>
<feature type="region of interest" description="Disordered" evidence="1">
    <location>
        <begin position="227"/>
        <end position="252"/>
    </location>
</feature>
<feature type="compositionally biased region" description="Low complexity" evidence="1">
    <location>
        <begin position="100"/>
        <end position="118"/>
    </location>
</feature>
<dbReference type="OrthoDB" id="1918at2759"/>
<feature type="compositionally biased region" description="Basic and acidic residues" evidence="1">
    <location>
        <begin position="476"/>
        <end position="490"/>
    </location>
</feature>
<feature type="region of interest" description="Disordered" evidence="1">
    <location>
        <begin position="337"/>
        <end position="368"/>
    </location>
</feature>
<dbReference type="Pfam" id="PF08737">
    <property type="entry name" value="Rgp1"/>
    <property type="match status" value="1"/>
</dbReference>
<reference evidence="2 3" key="1">
    <citation type="submission" date="2017-12" db="EMBL/GenBank/DDBJ databases">
        <title>Sequencing, de novo assembly and annotation of complete genome of a new Thraustochytrid species, strain FCC1311.</title>
        <authorList>
            <person name="Sedici K."/>
            <person name="Godart F."/>
            <person name="Aiese Cigliano R."/>
            <person name="Sanseverino W."/>
            <person name="Barakat M."/>
            <person name="Ortet P."/>
            <person name="Marechal E."/>
            <person name="Cagnac O."/>
            <person name="Amato A."/>
        </authorList>
    </citation>
    <scope>NUCLEOTIDE SEQUENCE [LARGE SCALE GENOMIC DNA]</scope>
</reference>
<dbReference type="PANTHER" id="PTHR12507">
    <property type="entry name" value="REDUCED GROWTH PHENOTYPE 1 RGP1, YEAST -RELATED"/>
    <property type="match status" value="1"/>
</dbReference>
<evidence type="ECO:0000313" key="2">
    <source>
        <dbReference type="EMBL" id="GBG28490.1"/>
    </source>
</evidence>
<feature type="compositionally biased region" description="Low complexity" evidence="1">
    <location>
        <begin position="239"/>
        <end position="249"/>
    </location>
</feature>
<dbReference type="Proteomes" id="UP000241890">
    <property type="component" value="Unassembled WGS sequence"/>
</dbReference>
<feature type="compositionally biased region" description="Acidic residues" evidence="1">
    <location>
        <begin position="498"/>
        <end position="537"/>
    </location>
</feature>
<proteinExistence type="predicted"/>
<feature type="compositionally biased region" description="Basic and acidic residues" evidence="1">
    <location>
        <begin position="227"/>
        <end position="238"/>
    </location>
</feature>
<organism evidence="2 3">
    <name type="scientific">Hondaea fermentalgiana</name>
    <dbReference type="NCBI Taxonomy" id="2315210"/>
    <lineage>
        <taxon>Eukaryota</taxon>
        <taxon>Sar</taxon>
        <taxon>Stramenopiles</taxon>
        <taxon>Bigyra</taxon>
        <taxon>Labyrinthulomycetes</taxon>
        <taxon>Thraustochytrida</taxon>
        <taxon>Thraustochytriidae</taxon>
        <taxon>Hondaea</taxon>
    </lineage>
</organism>